<comment type="caution">
    <text evidence="2">The sequence shown here is derived from an EMBL/GenBank/DDBJ whole genome shotgun (WGS) entry which is preliminary data.</text>
</comment>
<sequence>MIVPATSADRPAYPPRLPTICAPPAHPPWRQQDNRPARHLKDRRPRTAGAMPALRGPESAAS</sequence>
<feature type="compositionally biased region" description="Basic residues" evidence="1">
    <location>
        <begin position="37"/>
        <end position="46"/>
    </location>
</feature>
<dbReference type="AlphaFoldDB" id="A0A8H7NT20"/>
<gene>
    <name evidence="2" type="ORF">IEO21_10173</name>
</gene>
<proteinExistence type="predicted"/>
<evidence type="ECO:0000256" key="1">
    <source>
        <dbReference type="SAM" id="MobiDB-lite"/>
    </source>
</evidence>
<dbReference type="Proteomes" id="UP000639403">
    <property type="component" value="Unassembled WGS sequence"/>
</dbReference>
<feature type="region of interest" description="Disordered" evidence="1">
    <location>
        <begin position="1"/>
        <end position="62"/>
    </location>
</feature>
<evidence type="ECO:0000313" key="2">
    <source>
        <dbReference type="EMBL" id="KAF9801241.1"/>
    </source>
</evidence>
<name>A0A8H7NT20_9APHY</name>
<accession>A0A8H7NT20</accession>
<reference evidence="2" key="2">
    <citation type="journal article" name="Front. Microbiol.">
        <title>Degradative Capacity of Two Strains of Rhodonia placenta: From Phenotype to Genotype.</title>
        <authorList>
            <person name="Kolle M."/>
            <person name="Horta M.A.C."/>
            <person name="Nowrousian M."/>
            <person name="Ohm R.A."/>
            <person name="Benz J.P."/>
            <person name="Pilgard A."/>
        </authorList>
    </citation>
    <scope>NUCLEOTIDE SEQUENCE</scope>
    <source>
        <strain evidence="2">FPRL280</strain>
    </source>
</reference>
<reference evidence="2" key="1">
    <citation type="submission" date="2020-11" db="EMBL/GenBank/DDBJ databases">
        <authorList>
            <person name="Koelle M."/>
            <person name="Horta M.A.C."/>
            <person name="Nowrousian M."/>
            <person name="Ohm R.A."/>
            <person name="Benz P."/>
            <person name="Pilgard A."/>
        </authorList>
    </citation>
    <scope>NUCLEOTIDE SEQUENCE</scope>
    <source>
        <strain evidence="2">FPRL280</strain>
    </source>
</reference>
<organism evidence="2 3">
    <name type="scientific">Rhodonia placenta</name>
    <dbReference type="NCBI Taxonomy" id="104341"/>
    <lineage>
        <taxon>Eukaryota</taxon>
        <taxon>Fungi</taxon>
        <taxon>Dikarya</taxon>
        <taxon>Basidiomycota</taxon>
        <taxon>Agaricomycotina</taxon>
        <taxon>Agaricomycetes</taxon>
        <taxon>Polyporales</taxon>
        <taxon>Adustoporiaceae</taxon>
        <taxon>Rhodonia</taxon>
    </lineage>
</organism>
<dbReference type="EMBL" id="JADOXO010000690">
    <property type="protein sequence ID" value="KAF9801241.1"/>
    <property type="molecule type" value="Genomic_DNA"/>
</dbReference>
<evidence type="ECO:0000313" key="3">
    <source>
        <dbReference type="Proteomes" id="UP000639403"/>
    </source>
</evidence>
<protein>
    <submittedName>
        <fullName evidence="2">Uncharacterized protein</fullName>
    </submittedName>
</protein>